<keyword evidence="3" id="KW-0472">Membrane</keyword>
<keyword evidence="3" id="KW-1133">Transmembrane helix</keyword>
<dbReference type="InterPro" id="IPR050261">
    <property type="entry name" value="FrsA_esterase"/>
</dbReference>
<dbReference type="PANTHER" id="PTHR22946:SF9">
    <property type="entry name" value="POLYKETIDE TRANSFERASE AF380"/>
    <property type="match status" value="1"/>
</dbReference>
<evidence type="ECO:0000259" key="4">
    <source>
        <dbReference type="Pfam" id="PF12697"/>
    </source>
</evidence>
<reference evidence="5" key="1">
    <citation type="journal article" date="2021" name="PeerJ">
        <title>Extensive microbial diversity within the chicken gut microbiome revealed by metagenomics and culture.</title>
        <authorList>
            <person name="Gilroy R."/>
            <person name="Ravi A."/>
            <person name="Getino M."/>
            <person name="Pursley I."/>
            <person name="Horton D.L."/>
            <person name="Alikhan N.F."/>
            <person name="Baker D."/>
            <person name="Gharbi K."/>
            <person name="Hall N."/>
            <person name="Watson M."/>
            <person name="Adriaenssens E.M."/>
            <person name="Foster-Nyarko E."/>
            <person name="Jarju S."/>
            <person name="Secka A."/>
            <person name="Antonio M."/>
            <person name="Oren A."/>
            <person name="Chaudhuri R.R."/>
            <person name="La Ragione R."/>
            <person name="Hildebrand F."/>
            <person name="Pallen M.J."/>
        </authorList>
    </citation>
    <scope>NUCLEOTIDE SEQUENCE</scope>
    <source>
        <strain evidence="5">ChiBcec21-2208</strain>
    </source>
</reference>
<dbReference type="Proteomes" id="UP000782880">
    <property type="component" value="Unassembled WGS sequence"/>
</dbReference>
<name>A0A921LNA5_9FIRM</name>
<gene>
    <name evidence="5" type="ORF">K8V20_02270</name>
</gene>
<reference evidence="5" key="2">
    <citation type="submission" date="2021-09" db="EMBL/GenBank/DDBJ databases">
        <authorList>
            <person name="Gilroy R."/>
        </authorList>
    </citation>
    <scope>NUCLEOTIDE SEQUENCE</scope>
    <source>
        <strain evidence="5">ChiBcec21-2208</strain>
    </source>
</reference>
<evidence type="ECO:0000313" key="6">
    <source>
        <dbReference type="Proteomes" id="UP000782880"/>
    </source>
</evidence>
<dbReference type="SUPFAM" id="SSF53474">
    <property type="entry name" value="alpha/beta-Hydrolases"/>
    <property type="match status" value="1"/>
</dbReference>
<dbReference type="InterPro" id="IPR029058">
    <property type="entry name" value="AB_hydrolase_fold"/>
</dbReference>
<sequence>MAKTQKSRTAAWLYRVAVVLPYIILLGLVVILYRELQRRPKATAAGAAYRTDHAVAEESVMIPAEHDGVPVEVPATVVWPQDVSHPPLVLLCHGFTGNRAGDGHFGTVAQQLAARGIASIAVDFAGNGDSSDSFDHYTLTTMEADLQAALVYMESAHQVDSNNLGMVGHSMGGRVVSLNLWDTVQAAALWSPANNDGLDGLEFLARTPEERSALQQTAQEQGTVELPQWQVSVSGRFMDQMALSNPNEQLAKFEGRLLVAFAAGDAEILSEETIRETLLAAKQADKDFVNLYGLFEDATHNYTALSRQEQEDTRIRQRIETETVRFLSEALLEGPQEQEECDAV</sequence>
<proteinExistence type="inferred from homology"/>
<dbReference type="Gene3D" id="3.40.50.1820">
    <property type="entry name" value="alpha/beta hydrolase"/>
    <property type="match status" value="1"/>
</dbReference>
<dbReference type="InterPro" id="IPR000073">
    <property type="entry name" value="AB_hydrolase_1"/>
</dbReference>
<protein>
    <submittedName>
        <fullName evidence="5">Alpha/beta fold hydrolase</fullName>
    </submittedName>
</protein>
<accession>A0A921LNA5</accession>
<dbReference type="AlphaFoldDB" id="A0A921LNA5"/>
<dbReference type="PANTHER" id="PTHR22946">
    <property type="entry name" value="DIENELACTONE HYDROLASE DOMAIN-CONTAINING PROTEIN-RELATED"/>
    <property type="match status" value="1"/>
</dbReference>
<keyword evidence="1 5" id="KW-0378">Hydrolase</keyword>
<keyword evidence="3" id="KW-0812">Transmembrane</keyword>
<evidence type="ECO:0000256" key="2">
    <source>
        <dbReference type="ARBA" id="ARBA00038115"/>
    </source>
</evidence>
<evidence type="ECO:0000256" key="3">
    <source>
        <dbReference type="SAM" id="Phobius"/>
    </source>
</evidence>
<feature type="domain" description="AB hydrolase-1" evidence="4">
    <location>
        <begin position="89"/>
        <end position="246"/>
    </location>
</feature>
<feature type="transmembrane region" description="Helical" evidence="3">
    <location>
        <begin position="12"/>
        <end position="33"/>
    </location>
</feature>
<evidence type="ECO:0000256" key="1">
    <source>
        <dbReference type="ARBA" id="ARBA00022801"/>
    </source>
</evidence>
<organism evidence="5 6">
    <name type="scientific">Subdoligranulum variabile</name>
    <dbReference type="NCBI Taxonomy" id="214851"/>
    <lineage>
        <taxon>Bacteria</taxon>
        <taxon>Bacillati</taxon>
        <taxon>Bacillota</taxon>
        <taxon>Clostridia</taxon>
        <taxon>Eubacteriales</taxon>
        <taxon>Oscillospiraceae</taxon>
        <taxon>Subdoligranulum</taxon>
    </lineage>
</organism>
<dbReference type="Pfam" id="PF12697">
    <property type="entry name" value="Abhydrolase_6"/>
    <property type="match status" value="1"/>
</dbReference>
<dbReference type="EMBL" id="DYVE01000062">
    <property type="protein sequence ID" value="HJG27460.1"/>
    <property type="molecule type" value="Genomic_DNA"/>
</dbReference>
<comment type="similarity">
    <text evidence="2">Belongs to the AB hydrolase superfamily. FUS2 hydrolase family.</text>
</comment>
<evidence type="ECO:0000313" key="5">
    <source>
        <dbReference type="EMBL" id="HJG27460.1"/>
    </source>
</evidence>
<comment type="caution">
    <text evidence="5">The sequence shown here is derived from an EMBL/GenBank/DDBJ whole genome shotgun (WGS) entry which is preliminary data.</text>
</comment>
<dbReference type="GO" id="GO:0052689">
    <property type="term" value="F:carboxylic ester hydrolase activity"/>
    <property type="evidence" value="ECO:0007669"/>
    <property type="project" value="UniProtKB-ARBA"/>
</dbReference>